<name>A0ABC8TE95_9AQUA</name>
<dbReference type="PANTHER" id="PTHR48025:SF9">
    <property type="entry name" value="OS02G0815200 PROTEIN"/>
    <property type="match status" value="1"/>
</dbReference>
<dbReference type="PROSITE" id="PS50102">
    <property type="entry name" value="RRM"/>
    <property type="match status" value="2"/>
</dbReference>
<dbReference type="InterPro" id="IPR048289">
    <property type="entry name" value="RRM2_NsCP33-like"/>
</dbReference>
<comment type="caution">
    <text evidence="11">The sequence shown here is derived from an EMBL/GenBank/DDBJ whole genome shotgun (WGS) entry which is preliminary data.</text>
</comment>
<dbReference type="SMART" id="SM00360">
    <property type="entry name" value="RRM"/>
    <property type="match status" value="2"/>
</dbReference>
<keyword evidence="6 8" id="KW-0694">RNA-binding</keyword>
<evidence type="ECO:0000256" key="4">
    <source>
        <dbReference type="ARBA" id="ARBA00022664"/>
    </source>
</evidence>
<dbReference type="SUPFAM" id="SSF54928">
    <property type="entry name" value="RNA-binding domain, RBD"/>
    <property type="match status" value="2"/>
</dbReference>
<protein>
    <recommendedName>
        <fullName evidence="10">RRM domain-containing protein</fullName>
    </recommendedName>
</protein>
<keyword evidence="7" id="KW-0687">Ribonucleoprotein</keyword>
<evidence type="ECO:0000256" key="3">
    <source>
        <dbReference type="ARBA" id="ARBA00022640"/>
    </source>
</evidence>
<dbReference type="GO" id="GO:0006397">
    <property type="term" value="P:mRNA processing"/>
    <property type="evidence" value="ECO:0007669"/>
    <property type="project" value="UniProtKB-KW"/>
</dbReference>
<dbReference type="PANTHER" id="PTHR48025">
    <property type="entry name" value="OS02G0815200 PROTEIN"/>
    <property type="match status" value="1"/>
</dbReference>
<evidence type="ECO:0000259" key="10">
    <source>
        <dbReference type="PROSITE" id="PS50102"/>
    </source>
</evidence>
<proteinExistence type="predicted"/>
<keyword evidence="5" id="KW-0677">Repeat</keyword>
<dbReference type="EMBL" id="CAUOFW020004824">
    <property type="protein sequence ID" value="CAK9167396.1"/>
    <property type="molecule type" value="Genomic_DNA"/>
</dbReference>
<dbReference type="Gene3D" id="3.30.70.330">
    <property type="match status" value="2"/>
</dbReference>
<evidence type="ECO:0000256" key="6">
    <source>
        <dbReference type="ARBA" id="ARBA00022884"/>
    </source>
</evidence>
<evidence type="ECO:0000313" key="12">
    <source>
        <dbReference type="Proteomes" id="UP001642360"/>
    </source>
</evidence>
<evidence type="ECO:0000256" key="5">
    <source>
        <dbReference type="ARBA" id="ARBA00022737"/>
    </source>
</evidence>
<dbReference type="FunFam" id="3.30.70.330:FF:001117">
    <property type="entry name" value="RNA-binding (RRM/RBD/RNP motifs) family protein"/>
    <property type="match status" value="1"/>
</dbReference>
<dbReference type="CDD" id="cd21608">
    <property type="entry name" value="RRM2_NsCP33_like"/>
    <property type="match status" value="1"/>
</dbReference>
<dbReference type="InterPro" id="IPR012677">
    <property type="entry name" value="Nucleotide-bd_a/b_plait_sf"/>
</dbReference>
<feature type="domain" description="RRM" evidence="10">
    <location>
        <begin position="118"/>
        <end position="196"/>
    </location>
</feature>
<sequence length="290" mass="31623">MASTATAAVASSFSTSTQLFIRTRLKNWPSDPLFKLATTPPKLQVASLSHSLGFEQISIGAVSQKWRLPRISAAVAQEEAAVTAPVEEEPVEAEKKQEEGEVVVSTGGEATEDATVNTKLYFGNLPYLCDSAQLAGIIQDYASPELVEVLYDRDTGRSRGFAFVTMSSIEDCKVVIENLDGSEYGGRTLRVNFSDKPKPKEPLYPETEYKLFVGNLAWTVTSESLAQAFQEYGNVVGARVLYDGETGRSRGYGFVSYATKTEMDTALESLNGVEIEGRSMRVSLAQGKRQ</sequence>
<gene>
    <name evidence="11" type="ORF">ILEXP_LOCUS36663</name>
</gene>
<feature type="region of interest" description="Disordered" evidence="9">
    <location>
        <begin position="83"/>
        <end position="106"/>
    </location>
</feature>
<dbReference type="Proteomes" id="UP001642360">
    <property type="component" value="Unassembled WGS sequence"/>
</dbReference>
<dbReference type="InterPro" id="IPR000504">
    <property type="entry name" value="RRM_dom"/>
</dbReference>
<organism evidence="11 12">
    <name type="scientific">Ilex paraguariensis</name>
    <name type="common">yerba mate</name>
    <dbReference type="NCBI Taxonomy" id="185542"/>
    <lineage>
        <taxon>Eukaryota</taxon>
        <taxon>Viridiplantae</taxon>
        <taxon>Streptophyta</taxon>
        <taxon>Embryophyta</taxon>
        <taxon>Tracheophyta</taxon>
        <taxon>Spermatophyta</taxon>
        <taxon>Magnoliopsida</taxon>
        <taxon>eudicotyledons</taxon>
        <taxon>Gunneridae</taxon>
        <taxon>Pentapetalae</taxon>
        <taxon>asterids</taxon>
        <taxon>campanulids</taxon>
        <taxon>Aquifoliales</taxon>
        <taxon>Aquifoliaceae</taxon>
        <taxon>Ilex</taxon>
    </lineage>
</organism>
<dbReference type="AlphaFoldDB" id="A0ABC8TE95"/>
<keyword evidence="4" id="KW-0507">mRNA processing</keyword>
<reference evidence="11 12" key="1">
    <citation type="submission" date="2024-02" db="EMBL/GenBank/DDBJ databases">
        <authorList>
            <person name="Vignale AGUSTIN F."/>
            <person name="Sosa J E."/>
            <person name="Modenutti C."/>
        </authorList>
    </citation>
    <scope>NUCLEOTIDE SEQUENCE [LARGE SCALE GENOMIC DNA]</scope>
</reference>
<evidence type="ECO:0000256" key="2">
    <source>
        <dbReference type="ARBA" id="ARBA00022528"/>
    </source>
</evidence>
<dbReference type="GO" id="GO:1990904">
    <property type="term" value="C:ribonucleoprotein complex"/>
    <property type="evidence" value="ECO:0007669"/>
    <property type="project" value="UniProtKB-KW"/>
</dbReference>
<evidence type="ECO:0000256" key="7">
    <source>
        <dbReference type="ARBA" id="ARBA00023274"/>
    </source>
</evidence>
<comment type="subcellular location">
    <subcellularLocation>
        <location evidence="1">Plastid</location>
        <location evidence="1">Chloroplast</location>
    </subcellularLocation>
</comment>
<evidence type="ECO:0000313" key="11">
    <source>
        <dbReference type="EMBL" id="CAK9167396.1"/>
    </source>
</evidence>
<evidence type="ECO:0000256" key="9">
    <source>
        <dbReference type="SAM" id="MobiDB-lite"/>
    </source>
</evidence>
<dbReference type="GO" id="GO:0003723">
    <property type="term" value="F:RNA binding"/>
    <property type="evidence" value="ECO:0007669"/>
    <property type="project" value="UniProtKB-UniRule"/>
</dbReference>
<evidence type="ECO:0000256" key="1">
    <source>
        <dbReference type="ARBA" id="ARBA00004229"/>
    </source>
</evidence>
<dbReference type="FunFam" id="3.30.70.330:FF:000361">
    <property type="entry name" value="28 kDa ribonucleoprotein, chloroplastic"/>
    <property type="match status" value="1"/>
</dbReference>
<evidence type="ECO:0000256" key="8">
    <source>
        <dbReference type="PROSITE-ProRule" id="PRU00176"/>
    </source>
</evidence>
<feature type="domain" description="RRM" evidence="10">
    <location>
        <begin position="209"/>
        <end position="287"/>
    </location>
</feature>
<accession>A0ABC8TE95</accession>
<keyword evidence="12" id="KW-1185">Reference proteome</keyword>
<dbReference type="Pfam" id="PF00076">
    <property type="entry name" value="RRM_1"/>
    <property type="match status" value="2"/>
</dbReference>
<keyword evidence="3" id="KW-0934">Plastid</keyword>
<dbReference type="InterPro" id="IPR050502">
    <property type="entry name" value="Euk_RNA-bind_prot"/>
</dbReference>
<dbReference type="GO" id="GO:0009507">
    <property type="term" value="C:chloroplast"/>
    <property type="evidence" value="ECO:0007669"/>
    <property type="project" value="UniProtKB-SubCell"/>
</dbReference>
<keyword evidence="2" id="KW-0150">Chloroplast</keyword>
<dbReference type="InterPro" id="IPR035979">
    <property type="entry name" value="RBD_domain_sf"/>
</dbReference>